<evidence type="ECO:0000256" key="6">
    <source>
        <dbReference type="ARBA" id="ARBA00023053"/>
    </source>
</evidence>
<evidence type="ECO:0000256" key="2">
    <source>
        <dbReference type="ARBA" id="ARBA00022448"/>
    </source>
</evidence>
<keyword evidence="5 12" id="KW-1133">Transmembrane helix</keyword>
<keyword evidence="6" id="KW-0915">Sodium</keyword>
<evidence type="ECO:0000256" key="12">
    <source>
        <dbReference type="SAM" id="Phobius"/>
    </source>
</evidence>
<evidence type="ECO:0000313" key="14">
    <source>
        <dbReference type="RefSeq" id="XP_031568816.1"/>
    </source>
</evidence>
<dbReference type="RefSeq" id="XP_031568816.1">
    <property type="nucleotide sequence ID" value="XM_031712956.1"/>
</dbReference>
<dbReference type="Gene3D" id="2.60.470.10">
    <property type="entry name" value="Acid-sensing ion channels like domains"/>
    <property type="match status" value="1"/>
</dbReference>
<evidence type="ECO:0000256" key="7">
    <source>
        <dbReference type="ARBA" id="ARBA00023065"/>
    </source>
</evidence>
<keyword evidence="7 11" id="KW-0406">Ion transport</keyword>
<dbReference type="PANTHER" id="PTHR11690">
    <property type="entry name" value="AMILORIDE-SENSITIVE SODIUM CHANNEL-RELATED"/>
    <property type="match status" value="1"/>
</dbReference>
<evidence type="ECO:0000256" key="5">
    <source>
        <dbReference type="ARBA" id="ARBA00022989"/>
    </source>
</evidence>
<keyword evidence="4 11" id="KW-0812">Transmembrane</keyword>
<comment type="similarity">
    <text evidence="11">Belongs to the amiloride-sensitive sodium channel (TC 1.A.6) family.</text>
</comment>
<comment type="subcellular location">
    <subcellularLocation>
        <location evidence="1">Membrane</location>
        <topology evidence="1">Multi-pass membrane protein</topology>
    </subcellularLocation>
</comment>
<dbReference type="GO" id="GO:0015280">
    <property type="term" value="F:ligand-gated sodium channel activity"/>
    <property type="evidence" value="ECO:0007669"/>
    <property type="project" value="TreeGrafter"/>
</dbReference>
<dbReference type="Pfam" id="PF00858">
    <property type="entry name" value="ASC"/>
    <property type="match status" value="1"/>
</dbReference>
<keyword evidence="13" id="KW-1185">Reference proteome</keyword>
<keyword evidence="10 11" id="KW-0407">Ion channel</keyword>
<dbReference type="InParanoid" id="A0A6P8IP54"/>
<dbReference type="PANTHER" id="PTHR11690:SF296">
    <property type="entry name" value="DEGENERIN-LIKE PROTEIN DEL-10"/>
    <property type="match status" value="1"/>
</dbReference>
<dbReference type="PRINTS" id="PR01078">
    <property type="entry name" value="AMINACHANNEL"/>
</dbReference>
<protein>
    <submittedName>
        <fullName evidence="14">Acid-sensing ion channel 1A-like</fullName>
    </submittedName>
</protein>
<keyword evidence="2 11" id="KW-0813">Transport</keyword>
<proteinExistence type="inferred from homology"/>
<evidence type="ECO:0000256" key="3">
    <source>
        <dbReference type="ARBA" id="ARBA00022461"/>
    </source>
</evidence>
<evidence type="ECO:0000256" key="11">
    <source>
        <dbReference type="RuleBase" id="RU000679"/>
    </source>
</evidence>
<keyword evidence="9 11" id="KW-0739">Sodium transport</keyword>
<keyword evidence="8 12" id="KW-0472">Membrane</keyword>
<evidence type="ECO:0000256" key="9">
    <source>
        <dbReference type="ARBA" id="ARBA00023201"/>
    </source>
</evidence>
<name>A0A6P8IP54_ACTTE</name>
<evidence type="ECO:0000256" key="1">
    <source>
        <dbReference type="ARBA" id="ARBA00004141"/>
    </source>
</evidence>
<dbReference type="Proteomes" id="UP000515163">
    <property type="component" value="Unplaced"/>
</dbReference>
<dbReference type="Gene3D" id="1.10.287.770">
    <property type="entry name" value="YojJ-like"/>
    <property type="match status" value="1"/>
</dbReference>
<evidence type="ECO:0000256" key="10">
    <source>
        <dbReference type="ARBA" id="ARBA00023303"/>
    </source>
</evidence>
<evidence type="ECO:0000256" key="4">
    <source>
        <dbReference type="ARBA" id="ARBA00022692"/>
    </source>
</evidence>
<dbReference type="InterPro" id="IPR001873">
    <property type="entry name" value="ENaC"/>
</dbReference>
<reference evidence="14" key="1">
    <citation type="submission" date="2025-08" db="UniProtKB">
        <authorList>
            <consortium name="RefSeq"/>
        </authorList>
    </citation>
    <scope>IDENTIFICATION</scope>
    <source>
        <tissue evidence="14">Tentacle</tissue>
    </source>
</reference>
<organism evidence="13 14">
    <name type="scientific">Actinia tenebrosa</name>
    <name type="common">Australian red waratah sea anemone</name>
    <dbReference type="NCBI Taxonomy" id="6105"/>
    <lineage>
        <taxon>Eukaryota</taxon>
        <taxon>Metazoa</taxon>
        <taxon>Cnidaria</taxon>
        <taxon>Anthozoa</taxon>
        <taxon>Hexacorallia</taxon>
        <taxon>Actiniaria</taxon>
        <taxon>Actiniidae</taxon>
        <taxon>Actinia</taxon>
    </lineage>
</organism>
<evidence type="ECO:0000256" key="8">
    <source>
        <dbReference type="ARBA" id="ARBA00023136"/>
    </source>
</evidence>
<dbReference type="GO" id="GO:0005886">
    <property type="term" value="C:plasma membrane"/>
    <property type="evidence" value="ECO:0007669"/>
    <property type="project" value="TreeGrafter"/>
</dbReference>
<dbReference type="AlphaFoldDB" id="A0A6P8IP54"/>
<gene>
    <name evidence="14" type="primary">LOC116303426</name>
</gene>
<keyword evidence="3 11" id="KW-0894">Sodium channel</keyword>
<dbReference type="OrthoDB" id="6502088at2759"/>
<feature type="transmembrane region" description="Helical" evidence="12">
    <location>
        <begin position="87"/>
        <end position="104"/>
    </location>
</feature>
<evidence type="ECO:0000313" key="13">
    <source>
        <dbReference type="Proteomes" id="UP000515163"/>
    </source>
</evidence>
<accession>A0A6P8IP54</accession>
<dbReference type="GeneID" id="116303426"/>
<dbReference type="KEGG" id="aten:116303426"/>
<sequence length="531" mass="60113">MESAYSLRTQFEFNFLLTSATRALVQPAIFAYVQAYVKRYFSGSNLKTFRPNKPATEMTESWNTFASNTSLHGLRHVFGVSSWFRRIFWILCMLAAILFYIYILSSNIRKYKSLPIDTRTSYEFNKNGIPFPAVTICNLNHFDKFKLDLGYEDKRFKTQGLDISACDIAHNISGNLTCGHALLCATFEYARSIMKNCTTEIRDALKEALETSRSFDREEFVSRFGNEIESMLVGPCMFSFSENCSAKDFVPIISKAGLCHTFNNHMHEKNKHLHLAGAETGLRIILDTKGSWRTIGGRSVGFDVIIHNPSPVLPWSQGFHVQPGTNVKVLIQATKYIRLPKPYKSACSRKHLGDYGNYTREHCILKCANDAITQDCGCRLLGSPVSKEVPVCSFKAEKCSHEVLEKWSQGSCSCQLPCEEITYQSSTTYSKYPSETLLHVLKDRFNLNESETYLKSNLVNLRIGFADNTHQVFTEYPSYDGESLFADLGGSMGLLLGCSILTLVEFLDYLCMKIYAFLCSRNTRTAAEQNE</sequence>